<keyword evidence="4" id="KW-0460">Magnesium</keyword>
<dbReference type="SUPFAM" id="SSF52540">
    <property type="entry name" value="P-loop containing nucleoside triphosphate hydrolases"/>
    <property type="match status" value="1"/>
</dbReference>
<keyword evidence="4" id="KW-0479">Metal-binding</keyword>
<dbReference type="Gene3D" id="3.40.50.300">
    <property type="entry name" value="P-loop containing nucleotide triphosphate hydrolases"/>
    <property type="match status" value="1"/>
</dbReference>
<dbReference type="GO" id="GO:0003924">
    <property type="term" value="F:GTPase activity"/>
    <property type="evidence" value="ECO:0007669"/>
    <property type="project" value="InterPro"/>
</dbReference>
<keyword evidence="1 3" id="KW-0547">Nucleotide-binding</keyword>
<dbReference type="GO" id="GO:0005525">
    <property type="term" value="F:GTP binding"/>
    <property type="evidence" value="ECO:0007669"/>
    <property type="project" value="UniProtKB-KW"/>
</dbReference>
<keyword evidence="2 3" id="KW-0342">GTP-binding</keyword>
<organism evidence="5 6">
    <name type="scientific">Magallana gigas</name>
    <name type="common">Pacific oyster</name>
    <name type="synonym">Crassostrea gigas</name>
    <dbReference type="NCBI Taxonomy" id="29159"/>
    <lineage>
        <taxon>Eukaryota</taxon>
        <taxon>Metazoa</taxon>
        <taxon>Spiralia</taxon>
        <taxon>Lophotrochozoa</taxon>
        <taxon>Mollusca</taxon>
        <taxon>Bivalvia</taxon>
        <taxon>Autobranchia</taxon>
        <taxon>Pteriomorphia</taxon>
        <taxon>Ostreida</taxon>
        <taxon>Ostreoidea</taxon>
        <taxon>Ostreidae</taxon>
        <taxon>Magallana</taxon>
    </lineage>
</organism>
<evidence type="ECO:0000256" key="1">
    <source>
        <dbReference type="ARBA" id="ARBA00022741"/>
    </source>
</evidence>
<dbReference type="GO" id="GO:0046872">
    <property type="term" value="F:metal ion binding"/>
    <property type="evidence" value="ECO:0007669"/>
    <property type="project" value="UniProtKB-KW"/>
</dbReference>
<dbReference type="PROSITE" id="PS51417">
    <property type="entry name" value="ARF"/>
    <property type="match status" value="1"/>
</dbReference>
<dbReference type="InterPro" id="IPR027417">
    <property type="entry name" value="P-loop_NTPase"/>
</dbReference>
<feature type="binding site" evidence="3">
    <location>
        <position position="64"/>
    </location>
    <ligand>
        <name>GTP</name>
        <dbReference type="ChEBI" id="CHEBI:37565"/>
    </ligand>
</feature>
<dbReference type="SMART" id="SM00177">
    <property type="entry name" value="ARF"/>
    <property type="match status" value="1"/>
</dbReference>
<accession>A0A8W8JN44</accession>
<dbReference type="PANTHER" id="PTHR11711">
    <property type="entry name" value="ADP RIBOSYLATION FACTOR-RELATED"/>
    <property type="match status" value="1"/>
</dbReference>
<evidence type="ECO:0000313" key="6">
    <source>
        <dbReference type="Proteomes" id="UP000005408"/>
    </source>
</evidence>
<name>A0A8W8JN44_MAGGI</name>
<sequence length="131" mass="14622">MGASTSAENPASVIMLGLDGAGKTTILKRLREIENEDTSPTIGIDLKELEPIDGITFHVFDFCGLPKMRPVWQSRLEEMDLEGLIYVVDISDEGRIPESREELLKVLSNEKMIQIPLLVIANKKSQSMYVC</sequence>
<feature type="binding site" evidence="3">
    <location>
        <begin position="17"/>
        <end position="24"/>
    </location>
    <ligand>
        <name>GTP</name>
        <dbReference type="ChEBI" id="CHEBI:37565"/>
    </ligand>
</feature>
<dbReference type="Proteomes" id="UP000005408">
    <property type="component" value="Unassembled WGS sequence"/>
</dbReference>
<dbReference type="InterPro" id="IPR006689">
    <property type="entry name" value="Small_GTPase_ARF/SAR"/>
</dbReference>
<dbReference type="Pfam" id="PF00025">
    <property type="entry name" value="Arf"/>
    <property type="match status" value="1"/>
</dbReference>
<keyword evidence="6" id="KW-1185">Reference proteome</keyword>
<dbReference type="EnsemblMetazoa" id="G19474.3">
    <property type="protein sequence ID" value="G19474.3:cds"/>
    <property type="gene ID" value="G19474"/>
</dbReference>
<proteinExistence type="predicted"/>
<dbReference type="AlphaFoldDB" id="A0A8W8JN44"/>
<evidence type="ECO:0000313" key="5">
    <source>
        <dbReference type="EnsemblMetazoa" id="G19474.3:cds"/>
    </source>
</evidence>
<evidence type="ECO:0000256" key="2">
    <source>
        <dbReference type="ARBA" id="ARBA00023134"/>
    </source>
</evidence>
<evidence type="ECO:0000256" key="4">
    <source>
        <dbReference type="PIRSR" id="PIRSR606689-2"/>
    </source>
</evidence>
<feature type="binding site" evidence="4">
    <location>
        <position position="41"/>
    </location>
    <ligand>
        <name>Mg(2+)</name>
        <dbReference type="ChEBI" id="CHEBI:18420"/>
    </ligand>
</feature>
<feature type="binding site" evidence="4">
    <location>
        <position position="24"/>
    </location>
    <ligand>
        <name>Mg(2+)</name>
        <dbReference type="ChEBI" id="CHEBI:18420"/>
    </ligand>
</feature>
<protein>
    <submittedName>
        <fullName evidence="5">Uncharacterized protein</fullName>
    </submittedName>
</protein>
<evidence type="ECO:0000256" key="3">
    <source>
        <dbReference type="PIRSR" id="PIRSR606689-1"/>
    </source>
</evidence>
<dbReference type="InterPro" id="IPR024156">
    <property type="entry name" value="Small_GTPase_ARF"/>
</dbReference>
<reference evidence="5" key="1">
    <citation type="submission" date="2022-08" db="UniProtKB">
        <authorList>
            <consortium name="EnsemblMetazoa"/>
        </authorList>
    </citation>
    <scope>IDENTIFICATION</scope>
    <source>
        <strain evidence="5">05x7-T-G4-1.051#20</strain>
    </source>
</reference>